<dbReference type="EMBL" id="JADGJH010001162">
    <property type="protein sequence ID" value="KAJ3117535.1"/>
    <property type="molecule type" value="Genomic_DNA"/>
</dbReference>
<dbReference type="InterPro" id="IPR018022">
    <property type="entry name" value="IPT"/>
</dbReference>
<evidence type="ECO:0000313" key="5">
    <source>
        <dbReference type="EMBL" id="KAJ3117535.1"/>
    </source>
</evidence>
<keyword evidence="2" id="KW-0808">Transferase</keyword>
<dbReference type="Pfam" id="PF01715">
    <property type="entry name" value="IPPT"/>
    <property type="match status" value="1"/>
</dbReference>
<dbReference type="InterPro" id="IPR039657">
    <property type="entry name" value="Dimethylallyltransferase"/>
</dbReference>
<dbReference type="GO" id="GO:0006400">
    <property type="term" value="P:tRNA modification"/>
    <property type="evidence" value="ECO:0007669"/>
    <property type="project" value="TreeGrafter"/>
</dbReference>
<dbReference type="InterPro" id="IPR027417">
    <property type="entry name" value="P-loop_NTPase"/>
</dbReference>
<evidence type="ECO:0000256" key="2">
    <source>
        <dbReference type="ARBA" id="ARBA00022679"/>
    </source>
</evidence>
<sequence length="511" mass="57662">MNTPAVFAIIGTTGVGKSNLAIELAEKLNGEVINADSMQVYKGLDISTNKIGPEDQARVKHHLLGFVDQDSEYSVLHFERDALRVIADIHNRGKIPILVGGTHYYIQSVLWDSSLVGKYDEKQELDIPSADTAHSSISQHLAKEIEAALRNSDSDSFKRLSDAKKQPVIQELGRLLRNVDPAMAERWHPNDWRKIRRNGQTHSSILSKQKEEGGGVLRFKTCVFWLWADNKALDIRLDTRVDDMIKNGLFSEINEMRDKVRSGDIIGTSKGEIDYTRGIMQTIGFKEFDSYLNAIESMIANDTDNNNCNPNMVGPDLSTQLVPLADKITTNRLENLKTEGILAMQAATRRYARRQVTWIKNKLGPKCLNSQNVEVSVPSVQFWALDATELSKWNERVGDLGVAISRNFLQSYRSDPSEKIKNAEIFTRNLLGLGSVIVESGTGGRGDPQTDWEKRICNICLDEATGEPRLVHGLREWIIHLRSKGHGKMVKRLKRKEEFKNWQENTAKKQK</sequence>
<keyword evidence="3" id="KW-0547">Nucleotide-binding</keyword>
<dbReference type="Gene3D" id="3.40.50.300">
    <property type="entry name" value="P-loop containing nucleotide triphosphate hydrolases"/>
    <property type="match status" value="1"/>
</dbReference>
<dbReference type="Proteomes" id="UP001211907">
    <property type="component" value="Unassembled WGS sequence"/>
</dbReference>
<protein>
    <submittedName>
        <fullName evidence="5">Uncharacterized protein</fullName>
    </submittedName>
</protein>
<proteinExistence type="inferred from homology"/>
<dbReference type="Gene3D" id="1.10.20.140">
    <property type="match status" value="1"/>
</dbReference>
<keyword evidence="4" id="KW-0067">ATP-binding</keyword>
<name>A0AAD5SXT6_9FUNG</name>
<dbReference type="GO" id="GO:0005739">
    <property type="term" value="C:mitochondrion"/>
    <property type="evidence" value="ECO:0007669"/>
    <property type="project" value="TreeGrafter"/>
</dbReference>
<gene>
    <name evidence="5" type="ORF">HK100_000805</name>
</gene>
<evidence type="ECO:0000256" key="4">
    <source>
        <dbReference type="ARBA" id="ARBA00022840"/>
    </source>
</evidence>
<dbReference type="AlphaFoldDB" id="A0AAD5SXT6"/>
<dbReference type="PANTHER" id="PTHR11088:SF89">
    <property type="entry name" value="TRNA DIMETHYLALLYLTRANSFERASE"/>
    <property type="match status" value="1"/>
</dbReference>
<organism evidence="5 6">
    <name type="scientific">Physocladia obscura</name>
    <dbReference type="NCBI Taxonomy" id="109957"/>
    <lineage>
        <taxon>Eukaryota</taxon>
        <taxon>Fungi</taxon>
        <taxon>Fungi incertae sedis</taxon>
        <taxon>Chytridiomycota</taxon>
        <taxon>Chytridiomycota incertae sedis</taxon>
        <taxon>Chytridiomycetes</taxon>
        <taxon>Chytridiales</taxon>
        <taxon>Chytriomycetaceae</taxon>
        <taxon>Physocladia</taxon>
    </lineage>
</organism>
<comment type="similarity">
    <text evidence="1">Belongs to the IPP transferase family.</text>
</comment>
<dbReference type="SUPFAM" id="SSF52540">
    <property type="entry name" value="P-loop containing nucleoside triphosphate hydrolases"/>
    <property type="match status" value="1"/>
</dbReference>
<dbReference type="Gene3D" id="3.30.160.60">
    <property type="entry name" value="Classic Zinc Finger"/>
    <property type="match status" value="1"/>
</dbReference>
<evidence type="ECO:0000256" key="3">
    <source>
        <dbReference type="ARBA" id="ARBA00022741"/>
    </source>
</evidence>
<dbReference type="GO" id="GO:0005524">
    <property type="term" value="F:ATP binding"/>
    <property type="evidence" value="ECO:0007669"/>
    <property type="project" value="UniProtKB-KW"/>
</dbReference>
<dbReference type="HAMAP" id="MF_00185">
    <property type="entry name" value="IPP_trans"/>
    <property type="match status" value="1"/>
</dbReference>
<evidence type="ECO:0000313" key="6">
    <source>
        <dbReference type="Proteomes" id="UP001211907"/>
    </source>
</evidence>
<dbReference type="PANTHER" id="PTHR11088">
    <property type="entry name" value="TRNA DIMETHYLALLYLTRANSFERASE"/>
    <property type="match status" value="1"/>
</dbReference>
<comment type="caution">
    <text evidence="5">The sequence shown here is derived from an EMBL/GenBank/DDBJ whole genome shotgun (WGS) entry which is preliminary data.</text>
</comment>
<keyword evidence="6" id="KW-1185">Reference proteome</keyword>
<evidence type="ECO:0000256" key="1">
    <source>
        <dbReference type="ARBA" id="ARBA00005842"/>
    </source>
</evidence>
<accession>A0AAD5SXT6</accession>
<dbReference type="GO" id="GO:0052381">
    <property type="term" value="F:tRNA dimethylallyltransferase activity"/>
    <property type="evidence" value="ECO:0007669"/>
    <property type="project" value="InterPro"/>
</dbReference>
<reference evidence="5" key="1">
    <citation type="submission" date="2020-05" db="EMBL/GenBank/DDBJ databases">
        <title>Phylogenomic resolution of chytrid fungi.</title>
        <authorList>
            <person name="Stajich J.E."/>
            <person name="Amses K."/>
            <person name="Simmons R."/>
            <person name="Seto K."/>
            <person name="Myers J."/>
            <person name="Bonds A."/>
            <person name="Quandt C.A."/>
            <person name="Barry K."/>
            <person name="Liu P."/>
            <person name="Grigoriev I."/>
            <person name="Longcore J.E."/>
            <person name="James T.Y."/>
        </authorList>
    </citation>
    <scope>NUCLEOTIDE SEQUENCE</scope>
    <source>
        <strain evidence="5">JEL0513</strain>
    </source>
</reference>